<evidence type="ECO:0000313" key="10">
    <source>
        <dbReference type="EnsemblMetazoa" id="ACHR004443-PA"/>
    </source>
</evidence>
<dbReference type="SUPFAM" id="SSF47616">
    <property type="entry name" value="GST C-terminal domain-like"/>
    <property type="match status" value="1"/>
</dbReference>
<dbReference type="InterPro" id="IPR001662">
    <property type="entry name" value="EF1B_G_C"/>
</dbReference>
<feature type="compositionally biased region" description="Basic and acidic residues" evidence="6">
    <location>
        <begin position="231"/>
        <end position="248"/>
    </location>
</feature>
<feature type="domain" description="EF-1-gamma C-terminal" evidence="7">
    <location>
        <begin position="268"/>
        <end position="427"/>
    </location>
</feature>
<evidence type="ECO:0000256" key="6">
    <source>
        <dbReference type="SAM" id="MobiDB-lite"/>
    </source>
</evidence>
<dbReference type="STRING" id="43041.A0A182K109"/>
<dbReference type="SFLD" id="SFLDS00019">
    <property type="entry name" value="Glutathione_Transferase_(cytos"/>
    <property type="match status" value="1"/>
</dbReference>
<evidence type="ECO:0000313" key="11">
    <source>
        <dbReference type="Proteomes" id="UP000075881"/>
    </source>
</evidence>
<dbReference type="Pfam" id="PF00647">
    <property type="entry name" value="EF1G"/>
    <property type="match status" value="1"/>
</dbReference>
<reference evidence="11" key="1">
    <citation type="submission" date="2013-03" db="EMBL/GenBank/DDBJ databases">
        <title>The Genome Sequence of Anopheles christyi ACHKN1017.</title>
        <authorList>
            <consortium name="The Broad Institute Genomics Platform"/>
            <person name="Neafsey D.E."/>
            <person name="Besansky N."/>
            <person name="Walker B."/>
            <person name="Young S.K."/>
            <person name="Zeng Q."/>
            <person name="Gargeya S."/>
            <person name="Fitzgerald M."/>
            <person name="Haas B."/>
            <person name="Abouelleil A."/>
            <person name="Allen A.W."/>
            <person name="Alvarado L."/>
            <person name="Arachchi H.M."/>
            <person name="Berlin A.M."/>
            <person name="Chapman S.B."/>
            <person name="Gainer-Dewar J."/>
            <person name="Goldberg J."/>
            <person name="Griggs A."/>
            <person name="Gujja S."/>
            <person name="Hansen M."/>
            <person name="Howarth C."/>
            <person name="Imamovic A."/>
            <person name="Ireland A."/>
            <person name="Larimer J."/>
            <person name="McCowan C."/>
            <person name="Murphy C."/>
            <person name="Pearson M."/>
            <person name="Poon T.W."/>
            <person name="Priest M."/>
            <person name="Roberts A."/>
            <person name="Saif S."/>
            <person name="Shea T."/>
            <person name="Sisk P."/>
            <person name="Sykes S."/>
            <person name="Wortman J."/>
            <person name="Nusbaum C."/>
            <person name="Birren B."/>
        </authorList>
    </citation>
    <scope>NUCLEOTIDE SEQUENCE [LARGE SCALE GENOMIC DNA]</scope>
    <source>
        <strain evidence="11">ACHKN1017</strain>
    </source>
</reference>
<dbReference type="Proteomes" id="UP000075881">
    <property type="component" value="Unassembled WGS sequence"/>
</dbReference>
<dbReference type="InterPro" id="IPR004045">
    <property type="entry name" value="Glutathione_S-Trfase_N"/>
</dbReference>
<dbReference type="InterPro" id="IPR036249">
    <property type="entry name" value="Thioredoxin-like_sf"/>
</dbReference>
<dbReference type="VEuPathDB" id="VectorBase:ACHR004443"/>
<dbReference type="InterPro" id="IPR036282">
    <property type="entry name" value="Glutathione-S-Trfase_C_sf"/>
</dbReference>
<dbReference type="Pfam" id="PF02798">
    <property type="entry name" value="GST_N"/>
    <property type="match status" value="1"/>
</dbReference>
<reference evidence="10" key="2">
    <citation type="submission" date="2020-05" db="UniProtKB">
        <authorList>
            <consortium name="EnsemblMetazoa"/>
        </authorList>
    </citation>
    <scope>IDENTIFICATION</scope>
    <source>
        <strain evidence="10">ACHKN1017</strain>
    </source>
</reference>
<dbReference type="InterPro" id="IPR040079">
    <property type="entry name" value="Glutathione_S-Trfase"/>
</dbReference>
<dbReference type="SMART" id="SM01183">
    <property type="entry name" value="EF1G"/>
    <property type="match status" value="1"/>
</dbReference>
<dbReference type="PROSITE" id="PS50405">
    <property type="entry name" value="GST_CTER"/>
    <property type="match status" value="1"/>
</dbReference>
<keyword evidence="11" id="KW-1185">Reference proteome</keyword>
<dbReference type="AlphaFoldDB" id="A0A182K109"/>
<dbReference type="Gene3D" id="3.30.70.1010">
    <property type="entry name" value="Translation elongation factor EF1B, gamma chain, conserved domain"/>
    <property type="match status" value="1"/>
</dbReference>
<dbReference type="FunFam" id="3.30.70.1010:FF:000001">
    <property type="entry name" value="Elongation factor 1-gamma 1"/>
    <property type="match status" value="1"/>
</dbReference>
<keyword evidence="3 5" id="KW-0648">Protein biosynthesis</keyword>
<dbReference type="Pfam" id="PF00043">
    <property type="entry name" value="GST_C"/>
    <property type="match status" value="1"/>
</dbReference>
<dbReference type="CDD" id="cd03044">
    <property type="entry name" value="GST_N_EF1Bgamma"/>
    <property type="match status" value="1"/>
</dbReference>
<dbReference type="PANTHER" id="PTHR43986">
    <property type="entry name" value="ELONGATION FACTOR 1-GAMMA"/>
    <property type="match status" value="1"/>
</dbReference>
<dbReference type="PANTHER" id="PTHR43986:SF1">
    <property type="entry name" value="ELONGATION FACTOR 1-GAMMA"/>
    <property type="match status" value="1"/>
</dbReference>
<dbReference type="Gene3D" id="1.20.1050.10">
    <property type="match status" value="1"/>
</dbReference>
<name>A0A182K109_9DIPT</name>
<evidence type="ECO:0000256" key="2">
    <source>
        <dbReference type="ARBA" id="ARBA00022768"/>
    </source>
</evidence>
<keyword evidence="2 5" id="KW-0251">Elongation factor</keyword>
<evidence type="ECO:0000256" key="4">
    <source>
        <dbReference type="ARBA" id="ARBA00030426"/>
    </source>
</evidence>
<feature type="domain" description="GST N-terminal" evidence="8">
    <location>
        <begin position="1"/>
        <end position="83"/>
    </location>
</feature>
<dbReference type="GO" id="GO:0005634">
    <property type="term" value="C:nucleus"/>
    <property type="evidence" value="ECO:0007669"/>
    <property type="project" value="TreeGrafter"/>
</dbReference>
<feature type="domain" description="GST C-terminal" evidence="9">
    <location>
        <begin position="84"/>
        <end position="218"/>
    </location>
</feature>
<dbReference type="GO" id="GO:0005737">
    <property type="term" value="C:cytoplasm"/>
    <property type="evidence" value="ECO:0007669"/>
    <property type="project" value="TreeGrafter"/>
</dbReference>
<evidence type="ECO:0000256" key="5">
    <source>
        <dbReference type="PROSITE-ProRule" id="PRU00519"/>
    </source>
</evidence>
<proteinExistence type="predicted"/>
<dbReference type="CDD" id="cd03181">
    <property type="entry name" value="GST_C_EF1Bgamma_like"/>
    <property type="match status" value="1"/>
</dbReference>
<dbReference type="SUPFAM" id="SSF89942">
    <property type="entry name" value="eEF1-gamma domain"/>
    <property type="match status" value="1"/>
</dbReference>
<dbReference type="PROSITE" id="PS50040">
    <property type="entry name" value="EF1G_C"/>
    <property type="match status" value="1"/>
</dbReference>
<feature type="region of interest" description="Disordered" evidence="6">
    <location>
        <begin position="228"/>
        <end position="254"/>
    </location>
</feature>
<dbReference type="InterPro" id="IPR004046">
    <property type="entry name" value="GST_C"/>
</dbReference>
<dbReference type="EnsemblMetazoa" id="ACHR004443-RA">
    <property type="protein sequence ID" value="ACHR004443-PA"/>
    <property type="gene ID" value="ACHR004443"/>
</dbReference>
<dbReference type="PROSITE" id="PS50404">
    <property type="entry name" value="GST_NTER"/>
    <property type="match status" value="1"/>
</dbReference>
<evidence type="ECO:0000259" key="7">
    <source>
        <dbReference type="PROSITE" id="PS50040"/>
    </source>
</evidence>
<evidence type="ECO:0000256" key="3">
    <source>
        <dbReference type="ARBA" id="ARBA00022917"/>
    </source>
</evidence>
<dbReference type="InterPro" id="IPR050802">
    <property type="entry name" value="EF-GSTs"/>
</dbReference>
<dbReference type="SFLD" id="SFLDG00358">
    <property type="entry name" value="Main_(cytGST)"/>
    <property type="match status" value="1"/>
</dbReference>
<evidence type="ECO:0000259" key="9">
    <source>
        <dbReference type="PROSITE" id="PS50405"/>
    </source>
</evidence>
<protein>
    <recommendedName>
        <fullName evidence="1">Elongation factor 1-gamma</fullName>
    </recommendedName>
    <alternativeName>
        <fullName evidence="4">eEF-1B gamma</fullName>
    </alternativeName>
</protein>
<dbReference type="SUPFAM" id="SSF52833">
    <property type="entry name" value="Thioredoxin-like"/>
    <property type="match status" value="1"/>
</dbReference>
<sequence length="427" mass="48824">MAGTLYTYPENFRAYKVLIASQYSGTPVKVDPDFVFGETNCSESFLQKFPNGKVPAYETKDGKYLTESNAIAFYVANDQLRGTNDFNRAEIQSFLSFADNELLPAVQGWTFQIIGIVPYNKNNVERAKEELRRGLAVLNSRLLQQTFLVGQRITLADIVVFATLLHAYEYVMDPSFRAPFAAVNRWFTTMMNQPQVLAVVKAPTLCAKVAQADPKKYAEFQAKVSGSAPAAEKKKEKKEKKPAQEKPEPATIEQPDAADELLAAEPKQNDPFELLPKGTFNFDDFKRFYSNEEEAKSIPYFWTKFDPANYSIWYGEYKYPEELTKVFMSCNLITGMFQRLDKMRKQSFASVCLFGEDNNSTISGVWVWRGQDLAFKLSSDWQVDYEVYDWKKLDPASDETKKMVAQYFSWSGTDKNGRKFNQGKIFK</sequence>
<evidence type="ECO:0000256" key="1">
    <source>
        <dbReference type="ARBA" id="ARBA00022218"/>
    </source>
</evidence>
<accession>A0A182K109</accession>
<dbReference type="Gene3D" id="3.40.30.10">
    <property type="entry name" value="Glutaredoxin"/>
    <property type="match status" value="1"/>
</dbReference>
<dbReference type="InterPro" id="IPR036433">
    <property type="entry name" value="EF1B_G_C_sf"/>
</dbReference>
<dbReference type="FunFam" id="1.20.1050.10:FF:000006">
    <property type="entry name" value="Elongation factor 1 gamma"/>
    <property type="match status" value="1"/>
</dbReference>
<dbReference type="FunFam" id="3.40.30.10:FF:000233">
    <property type="entry name" value="Elongation factor 1-gamma"/>
    <property type="match status" value="1"/>
</dbReference>
<organism evidence="10 11">
    <name type="scientific">Anopheles christyi</name>
    <dbReference type="NCBI Taxonomy" id="43041"/>
    <lineage>
        <taxon>Eukaryota</taxon>
        <taxon>Metazoa</taxon>
        <taxon>Ecdysozoa</taxon>
        <taxon>Arthropoda</taxon>
        <taxon>Hexapoda</taxon>
        <taxon>Insecta</taxon>
        <taxon>Pterygota</taxon>
        <taxon>Neoptera</taxon>
        <taxon>Endopterygota</taxon>
        <taxon>Diptera</taxon>
        <taxon>Nematocera</taxon>
        <taxon>Culicoidea</taxon>
        <taxon>Culicidae</taxon>
        <taxon>Anophelinae</taxon>
        <taxon>Anopheles</taxon>
    </lineage>
</organism>
<dbReference type="InterPro" id="IPR010987">
    <property type="entry name" value="Glutathione-S-Trfase_C-like"/>
</dbReference>
<dbReference type="GO" id="GO:0003746">
    <property type="term" value="F:translation elongation factor activity"/>
    <property type="evidence" value="ECO:0007669"/>
    <property type="project" value="UniProtKB-UniRule"/>
</dbReference>
<evidence type="ECO:0000259" key="8">
    <source>
        <dbReference type="PROSITE" id="PS50404"/>
    </source>
</evidence>